<evidence type="ECO:0000313" key="2">
    <source>
        <dbReference type="Proteomes" id="UP001057402"/>
    </source>
</evidence>
<name>A0ACB9QRF5_9MYRT</name>
<proteinExistence type="predicted"/>
<accession>A0ACB9QRF5</accession>
<comment type="caution">
    <text evidence="1">The sequence shown here is derived from an EMBL/GenBank/DDBJ whole genome shotgun (WGS) entry which is preliminary data.</text>
</comment>
<dbReference type="EMBL" id="CM042884">
    <property type="protein sequence ID" value="KAI4368747.1"/>
    <property type="molecule type" value="Genomic_DNA"/>
</dbReference>
<protein>
    <submittedName>
        <fullName evidence="1">Uncharacterized protein</fullName>
    </submittedName>
</protein>
<evidence type="ECO:0000313" key="1">
    <source>
        <dbReference type="EMBL" id="KAI4368747.1"/>
    </source>
</evidence>
<keyword evidence="2" id="KW-1185">Reference proteome</keyword>
<gene>
    <name evidence="1" type="ORF">MLD38_017267</name>
</gene>
<organism evidence="1 2">
    <name type="scientific">Melastoma candidum</name>
    <dbReference type="NCBI Taxonomy" id="119954"/>
    <lineage>
        <taxon>Eukaryota</taxon>
        <taxon>Viridiplantae</taxon>
        <taxon>Streptophyta</taxon>
        <taxon>Embryophyta</taxon>
        <taxon>Tracheophyta</taxon>
        <taxon>Spermatophyta</taxon>
        <taxon>Magnoliopsida</taxon>
        <taxon>eudicotyledons</taxon>
        <taxon>Gunneridae</taxon>
        <taxon>Pentapetalae</taxon>
        <taxon>rosids</taxon>
        <taxon>malvids</taxon>
        <taxon>Myrtales</taxon>
        <taxon>Melastomataceae</taxon>
        <taxon>Melastomatoideae</taxon>
        <taxon>Melastomateae</taxon>
        <taxon>Melastoma</taxon>
    </lineage>
</organism>
<reference evidence="2" key="1">
    <citation type="journal article" date="2023" name="Front. Plant Sci.">
        <title>Chromosomal-level genome assembly of Melastoma candidum provides insights into trichome evolution.</title>
        <authorList>
            <person name="Zhong Y."/>
            <person name="Wu W."/>
            <person name="Sun C."/>
            <person name="Zou P."/>
            <person name="Liu Y."/>
            <person name="Dai S."/>
            <person name="Zhou R."/>
        </authorList>
    </citation>
    <scope>NUCLEOTIDE SEQUENCE [LARGE SCALE GENOMIC DNA]</scope>
</reference>
<sequence length="337" mass="37474">MGRAPCCDKANVKKGPWSPEEDSKLKEYIEKNGTGGNWISLPQKAGLKRCGKSCRLRWLNYLRPNIKHGEFSSEEDRIICALFATIGSRWSIIAGQLPGRTDNDVKNYWNTKLKKKLMVMGLVPHPNHRNSYSRKPSSQSLFSSNASYQSSNTLYQSSVPPSSFANNFHSFSPLYMTGTTPPSTLDFSSVMPNENPSSSSVTTDNSLLMNPSAYYPAKDNILMFGSEESPNSSSDGIKQEAVIGFQNCFPGTNHNNEVERSINDDQGFVATGYSIQGNDQVIGNNFWSEKLNEDFGETSLRYDLEDVKKLIIHTGSDFESPDSVNVSKAGEQAVYYF</sequence>
<dbReference type="Proteomes" id="UP001057402">
    <property type="component" value="Chromosome 5"/>
</dbReference>